<keyword evidence="2" id="KW-1185">Reference proteome</keyword>
<evidence type="ECO:0000313" key="2">
    <source>
        <dbReference type="Proteomes" id="UP001431656"/>
    </source>
</evidence>
<dbReference type="EMBL" id="AP028056">
    <property type="protein sequence ID" value="BEH03031.1"/>
    <property type="molecule type" value="Genomic_DNA"/>
</dbReference>
<dbReference type="NCBIfam" id="TIGR03089">
    <property type="entry name" value="TIGR03089 family protein"/>
    <property type="match status" value="1"/>
</dbReference>
<dbReference type="RefSeq" id="WP_286265141.1">
    <property type="nucleotide sequence ID" value="NZ_AP028056.1"/>
</dbReference>
<accession>A0AAN0K7J9</accession>
<gene>
    <name evidence="1" type="ORF">brsh051_23120</name>
</gene>
<dbReference type="InterPro" id="IPR017523">
    <property type="entry name" value="Rv3268"/>
</dbReference>
<dbReference type="KEGG" id="broo:brsh051_23120"/>
<reference evidence="1" key="1">
    <citation type="journal article" date="2024" name="Int. J. Syst. Evol. Microbiol.">
        <title>Brooklawnia propionicigenes sp. nov., a facultatively anaerobic, propionate-producing bacterium isolated from a methanogenic reactor treating waste from cattle farms.</title>
        <authorList>
            <person name="Akita Y."/>
            <person name="Ueki A."/>
            <person name="Tonouchi A."/>
            <person name="Sugawara Y."/>
            <person name="Honma S."/>
            <person name="Kaku N."/>
            <person name="Ueki K."/>
        </authorList>
    </citation>
    <scope>NUCLEOTIDE SEQUENCE</scope>
    <source>
        <strain evidence="1">SH051</strain>
    </source>
</reference>
<dbReference type="Proteomes" id="UP001431656">
    <property type="component" value="Chromosome"/>
</dbReference>
<protein>
    <submittedName>
        <fullName evidence="1">TIGR03089 family protein</fullName>
    </submittedName>
</protein>
<name>A0AAN0K7J9_9ACTN</name>
<proteinExistence type="predicted"/>
<sequence length="243" mass="25851">MALPANTPPVSDLLAALEDRVATAGSGPLITWYDLDKGFRTELSGRTFANWVDKSANLLVSMDVDEFPRVANTLLITDPGHWVGLVWTMATWQLGGQVVATSREGLALIDLLDAVVVGPHDPHPVPGVETIACSLHPLGAGFMQRPNGVTDYAEVLSQPDVHWRVAPEAAVCFDAETPHNWDELGAVSPSCERLLLSPGPDPWTMVCHALVAPILGGGSTVIAVGGTPDQRDSLARQERATLA</sequence>
<organism evidence="1 2">
    <name type="scientific">Brooklawnia propionicigenes</name>
    <dbReference type="NCBI Taxonomy" id="3041175"/>
    <lineage>
        <taxon>Bacteria</taxon>
        <taxon>Bacillati</taxon>
        <taxon>Actinomycetota</taxon>
        <taxon>Actinomycetes</taxon>
        <taxon>Propionibacteriales</taxon>
        <taxon>Propionibacteriaceae</taxon>
        <taxon>Brooklawnia</taxon>
    </lineage>
</organism>
<evidence type="ECO:0000313" key="1">
    <source>
        <dbReference type="EMBL" id="BEH03031.1"/>
    </source>
</evidence>
<dbReference type="AlphaFoldDB" id="A0AAN0K7J9"/>